<organism evidence="2 3">
    <name type="scientific">Phascolomyces articulosus</name>
    <dbReference type="NCBI Taxonomy" id="60185"/>
    <lineage>
        <taxon>Eukaryota</taxon>
        <taxon>Fungi</taxon>
        <taxon>Fungi incertae sedis</taxon>
        <taxon>Mucoromycota</taxon>
        <taxon>Mucoromycotina</taxon>
        <taxon>Mucoromycetes</taxon>
        <taxon>Mucorales</taxon>
        <taxon>Lichtheimiaceae</taxon>
        <taxon>Phascolomyces</taxon>
    </lineage>
</organism>
<feature type="non-terminal residue" evidence="2">
    <location>
        <position position="435"/>
    </location>
</feature>
<keyword evidence="3" id="KW-1185">Reference proteome</keyword>
<comment type="caution">
    <text evidence="2">The sequence shown here is derived from an EMBL/GenBank/DDBJ whole genome shotgun (WGS) entry which is preliminary data.</text>
</comment>
<protein>
    <recommendedName>
        <fullName evidence="1">Heterokaryon incompatibility domain-containing protein</fullName>
    </recommendedName>
</protein>
<dbReference type="InterPro" id="IPR052895">
    <property type="entry name" value="HetReg/Transcr_Mod"/>
</dbReference>
<sequence length="435" mass="51800">MYITYETAQYSSDGTKHLQPPITIPNDLPKPNFMPTKLVRISDMKVIDGSQVNQGYCALSYSWNQSGDILISETTGKYKRIDEGKHEIISPIKVSYGKRIINSFRHKKTKYKYTVRYVKFEGIIQQICQQFNIKYIWYDQLCINQDNIEEKQREIRNMHQIYENAYCTVALVPDCSFPQYVHEDEQQYFKRLWTLEEAIKSKRLLFVGRDRHEYGDSIDKYFRIYQLVKPLSQLSTSQILYHAHQRTSTNNHDRVFALIHFFPEFMDKINIDYDQPFEELMTRFYGLLAKKDLSILLFSTNIDYKYKSTIKKYNFLPSWTGVNGSHITYDVTTSFQNYDITGKTMHVTTTYVTNNQSIDDDSLTIREEDIPTIPDNIYEGVNTFYYYLCILVQLSETYEMKNIMLFRPHDFWKYDTKSFFDVISEKLRQLSRFME</sequence>
<dbReference type="AlphaFoldDB" id="A0AAD5JP00"/>
<reference evidence="2" key="1">
    <citation type="journal article" date="2022" name="IScience">
        <title>Evolution of zygomycete secretomes and the origins of terrestrial fungal ecologies.</title>
        <authorList>
            <person name="Chang Y."/>
            <person name="Wang Y."/>
            <person name="Mondo S."/>
            <person name="Ahrendt S."/>
            <person name="Andreopoulos W."/>
            <person name="Barry K."/>
            <person name="Beard J."/>
            <person name="Benny G.L."/>
            <person name="Blankenship S."/>
            <person name="Bonito G."/>
            <person name="Cuomo C."/>
            <person name="Desiro A."/>
            <person name="Gervers K.A."/>
            <person name="Hundley H."/>
            <person name="Kuo A."/>
            <person name="LaButti K."/>
            <person name="Lang B.F."/>
            <person name="Lipzen A."/>
            <person name="O'Donnell K."/>
            <person name="Pangilinan J."/>
            <person name="Reynolds N."/>
            <person name="Sandor L."/>
            <person name="Smith M.E."/>
            <person name="Tsang A."/>
            <person name="Grigoriev I.V."/>
            <person name="Stajich J.E."/>
            <person name="Spatafora J.W."/>
        </authorList>
    </citation>
    <scope>NUCLEOTIDE SEQUENCE</scope>
    <source>
        <strain evidence="2">RSA 2281</strain>
    </source>
</reference>
<evidence type="ECO:0000313" key="3">
    <source>
        <dbReference type="Proteomes" id="UP001209540"/>
    </source>
</evidence>
<evidence type="ECO:0000313" key="2">
    <source>
        <dbReference type="EMBL" id="KAI9247688.1"/>
    </source>
</evidence>
<dbReference type="InterPro" id="IPR010730">
    <property type="entry name" value="HET"/>
</dbReference>
<gene>
    <name evidence="2" type="ORF">BDA99DRAFT_609220</name>
</gene>
<dbReference type="Pfam" id="PF06985">
    <property type="entry name" value="HET"/>
    <property type="match status" value="1"/>
</dbReference>
<evidence type="ECO:0000259" key="1">
    <source>
        <dbReference type="Pfam" id="PF06985"/>
    </source>
</evidence>
<accession>A0AAD5JP00</accession>
<proteinExistence type="predicted"/>
<name>A0AAD5JP00_9FUNG</name>
<reference evidence="2" key="2">
    <citation type="submission" date="2023-02" db="EMBL/GenBank/DDBJ databases">
        <authorList>
            <consortium name="DOE Joint Genome Institute"/>
            <person name="Mondo S.J."/>
            <person name="Chang Y."/>
            <person name="Wang Y."/>
            <person name="Ahrendt S."/>
            <person name="Andreopoulos W."/>
            <person name="Barry K."/>
            <person name="Beard J."/>
            <person name="Benny G.L."/>
            <person name="Blankenship S."/>
            <person name="Bonito G."/>
            <person name="Cuomo C."/>
            <person name="Desiro A."/>
            <person name="Gervers K.A."/>
            <person name="Hundley H."/>
            <person name="Kuo A."/>
            <person name="LaButti K."/>
            <person name="Lang B.F."/>
            <person name="Lipzen A."/>
            <person name="O'Donnell K."/>
            <person name="Pangilinan J."/>
            <person name="Reynolds N."/>
            <person name="Sandor L."/>
            <person name="Smith M.W."/>
            <person name="Tsang A."/>
            <person name="Grigoriev I.V."/>
            <person name="Stajich J.E."/>
            <person name="Spatafora J.W."/>
        </authorList>
    </citation>
    <scope>NUCLEOTIDE SEQUENCE</scope>
    <source>
        <strain evidence="2">RSA 2281</strain>
    </source>
</reference>
<dbReference type="PANTHER" id="PTHR24148:SF64">
    <property type="entry name" value="HETEROKARYON INCOMPATIBILITY DOMAIN-CONTAINING PROTEIN"/>
    <property type="match status" value="1"/>
</dbReference>
<feature type="domain" description="Heterokaryon incompatibility" evidence="1">
    <location>
        <begin position="56"/>
        <end position="171"/>
    </location>
</feature>
<dbReference type="Proteomes" id="UP001209540">
    <property type="component" value="Unassembled WGS sequence"/>
</dbReference>
<dbReference type="PANTHER" id="PTHR24148">
    <property type="entry name" value="ANKYRIN REPEAT DOMAIN-CONTAINING PROTEIN 39 HOMOLOG-RELATED"/>
    <property type="match status" value="1"/>
</dbReference>
<dbReference type="EMBL" id="JAIXMP010000041">
    <property type="protein sequence ID" value="KAI9247688.1"/>
    <property type="molecule type" value="Genomic_DNA"/>
</dbReference>